<protein>
    <submittedName>
        <fullName evidence="2">Uncharacterized protein</fullName>
    </submittedName>
</protein>
<keyword evidence="1" id="KW-1133">Transmembrane helix</keyword>
<sequence>MTPAEQKKQARGAGGRIDGKLQTLRTVLRASIWTRGLALLVVALAVLACLSFGIDRAFRLSLTGRSIALGLYLCVLAWAGWKVLIRPALVVLSDSVLADILETRFPELRDSLRSAVSFLAEPPAANKGKKLTALLKREVTKAAAKKVEKLELSEVIDSKRVSEAGVL</sequence>
<keyword evidence="1" id="KW-0812">Transmembrane</keyword>
<gene>
    <name evidence="2" type="ORF">METZ01_LOCUS442896</name>
</gene>
<evidence type="ECO:0000313" key="2">
    <source>
        <dbReference type="EMBL" id="SVD90042.1"/>
    </source>
</evidence>
<name>A0A382Z3F6_9ZZZZ</name>
<keyword evidence="1" id="KW-0472">Membrane</keyword>
<dbReference type="AlphaFoldDB" id="A0A382Z3F6"/>
<accession>A0A382Z3F6</accession>
<dbReference type="EMBL" id="UINC01180708">
    <property type="protein sequence ID" value="SVD90042.1"/>
    <property type="molecule type" value="Genomic_DNA"/>
</dbReference>
<reference evidence="2" key="1">
    <citation type="submission" date="2018-05" db="EMBL/GenBank/DDBJ databases">
        <authorList>
            <person name="Lanie J.A."/>
            <person name="Ng W.-L."/>
            <person name="Kazmierczak K.M."/>
            <person name="Andrzejewski T.M."/>
            <person name="Davidsen T.M."/>
            <person name="Wayne K.J."/>
            <person name="Tettelin H."/>
            <person name="Glass J.I."/>
            <person name="Rusch D."/>
            <person name="Podicherti R."/>
            <person name="Tsui H.-C.T."/>
            <person name="Winkler M.E."/>
        </authorList>
    </citation>
    <scope>NUCLEOTIDE SEQUENCE</scope>
</reference>
<feature type="transmembrane region" description="Helical" evidence="1">
    <location>
        <begin position="32"/>
        <end position="54"/>
    </location>
</feature>
<proteinExistence type="predicted"/>
<feature type="non-terminal residue" evidence="2">
    <location>
        <position position="167"/>
    </location>
</feature>
<feature type="transmembrane region" description="Helical" evidence="1">
    <location>
        <begin position="66"/>
        <end position="85"/>
    </location>
</feature>
<organism evidence="2">
    <name type="scientific">marine metagenome</name>
    <dbReference type="NCBI Taxonomy" id="408172"/>
    <lineage>
        <taxon>unclassified sequences</taxon>
        <taxon>metagenomes</taxon>
        <taxon>ecological metagenomes</taxon>
    </lineage>
</organism>
<evidence type="ECO:0000256" key="1">
    <source>
        <dbReference type="SAM" id="Phobius"/>
    </source>
</evidence>